<dbReference type="EMBL" id="CAJNOK010011747">
    <property type="protein sequence ID" value="CAF1147491.1"/>
    <property type="molecule type" value="Genomic_DNA"/>
</dbReference>
<feature type="domain" description="DUF5641" evidence="1">
    <location>
        <begin position="104"/>
        <end position="193"/>
    </location>
</feature>
<proteinExistence type="predicted"/>
<dbReference type="EMBL" id="CAJOBA010029492">
    <property type="protein sequence ID" value="CAF3950621.1"/>
    <property type="molecule type" value="Genomic_DNA"/>
</dbReference>
<evidence type="ECO:0000259" key="1">
    <source>
        <dbReference type="Pfam" id="PF18701"/>
    </source>
</evidence>
<evidence type="ECO:0000313" key="4">
    <source>
        <dbReference type="Proteomes" id="UP000682733"/>
    </source>
</evidence>
<comment type="caution">
    <text evidence="3">The sequence shown here is derived from an EMBL/GenBank/DDBJ whole genome shotgun (WGS) entry which is preliminary data.</text>
</comment>
<accession>A0A8S2MME8</accession>
<dbReference type="Proteomes" id="UP000682733">
    <property type="component" value="Unassembled WGS sequence"/>
</dbReference>
<dbReference type="PANTHER" id="PTHR47331">
    <property type="entry name" value="PHD-TYPE DOMAIN-CONTAINING PROTEIN"/>
    <property type="match status" value="1"/>
</dbReference>
<protein>
    <recommendedName>
        <fullName evidence="1">DUF5641 domain-containing protein</fullName>
    </recommendedName>
</protein>
<gene>
    <name evidence="2" type="ORF">OVA965_LOCUS21434</name>
    <name evidence="3" type="ORF">TMI583_LOCUS22082</name>
</gene>
<dbReference type="PANTHER" id="PTHR47331:SF2">
    <property type="match status" value="1"/>
</dbReference>
<name>A0A8S2MME8_9BILA</name>
<evidence type="ECO:0000313" key="3">
    <source>
        <dbReference type="EMBL" id="CAF3950621.1"/>
    </source>
</evidence>
<sequence length="253" mass="28877">MGGFYERLVGLVKRNLRKTIDSHLLTYRQLETVVIEVESVINSRPLGFVGSTLVDGITLTPALFLGIDHRTGFPEIDIDEDDADFKLKEDSSETLLKKLKEDPKVLDIFWKTFRDDYLLSLRERKNENKIRGAACDVPQVGQAVLIKENLPRGLWKIGLVQRILPGPDGEVRSAVVRTSKGKQFNRSIKLLYPLECINKEEKIVEKITLVNNGEEEEKEQINLKSQRGAAGRARKAISELFRRECRAQRDFDN</sequence>
<dbReference type="InterPro" id="IPR040676">
    <property type="entry name" value="DUF5641"/>
</dbReference>
<organism evidence="3 4">
    <name type="scientific">Didymodactylos carnosus</name>
    <dbReference type="NCBI Taxonomy" id="1234261"/>
    <lineage>
        <taxon>Eukaryota</taxon>
        <taxon>Metazoa</taxon>
        <taxon>Spiralia</taxon>
        <taxon>Gnathifera</taxon>
        <taxon>Rotifera</taxon>
        <taxon>Eurotatoria</taxon>
        <taxon>Bdelloidea</taxon>
        <taxon>Philodinida</taxon>
        <taxon>Philodinidae</taxon>
        <taxon>Didymodactylos</taxon>
    </lineage>
</organism>
<dbReference type="Proteomes" id="UP000677228">
    <property type="component" value="Unassembled WGS sequence"/>
</dbReference>
<reference evidence="3" key="1">
    <citation type="submission" date="2021-02" db="EMBL/GenBank/DDBJ databases">
        <authorList>
            <person name="Nowell W R."/>
        </authorList>
    </citation>
    <scope>NUCLEOTIDE SEQUENCE</scope>
</reference>
<dbReference type="Pfam" id="PF18701">
    <property type="entry name" value="DUF5641"/>
    <property type="match status" value="1"/>
</dbReference>
<dbReference type="AlphaFoldDB" id="A0A8S2MME8"/>
<evidence type="ECO:0000313" key="2">
    <source>
        <dbReference type="EMBL" id="CAF1147491.1"/>
    </source>
</evidence>